<sequence length="254" mass="27556">MSFIAIIPARTASTRLPDKPLADIAGKPMVVRTADRAALSRASQIFIATDDQRVQQAAQAHGLRALMTRGDHPTGTDRLAEAVEQLGLPDDAIVVNVQGDEPLIEPELIDAVAAKLQAYPRADIATCACPLADAEALFNPNVVKLVCAADDRALYFSRAPIPWARDALAGGERVLAQGLPAWHHIGLYAYRASFLRRFPTLPQGALERFESLEQLRAMEYGHVIVVHRASTPPAGGVDTPADLERVRLIYSKQI</sequence>
<comment type="function">
    <text evidence="5">Activates KDO (a required 8-carbon sugar) for incorporation into bacterial lipopolysaccharide in Gram-negative bacteria.</text>
</comment>
<dbReference type="Pfam" id="PF02348">
    <property type="entry name" value="CTP_transf_3"/>
    <property type="match status" value="1"/>
</dbReference>
<dbReference type="FunFam" id="3.90.550.10:FF:000011">
    <property type="entry name" value="3-deoxy-manno-octulosonate cytidylyltransferase"/>
    <property type="match status" value="1"/>
</dbReference>
<dbReference type="SUPFAM" id="SSF53448">
    <property type="entry name" value="Nucleotide-diphospho-sugar transferases"/>
    <property type="match status" value="1"/>
</dbReference>
<dbReference type="NCBIfam" id="NF009905">
    <property type="entry name" value="PRK13368.1"/>
    <property type="match status" value="1"/>
</dbReference>
<keyword evidence="4 5" id="KW-0448">Lipopolysaccharide biosynthesis</keyword>
<dbReference type="OrthoDB" id="9815559at2"/>
<dbReference type="GO" id="GO:0005829">
    <property type="term" value="C:cytosol"/>
    <property type="evidence" value="ECO:0007669"/>
    <property type="project" value="TreeGrafter"/>
</dbReference>
<evidence type="ECO:0000313" key="7">
    <source>
        <dbReference type="Proteomes" id="UP000239477"/>
    </source>
</evidence>
<dbReference type="AlphaFoldDB" id="A0A2S0I9L3"/>
<comment type="similarity">
    <text evidence="5">Belongs to the KdsB family.</text>
</comment>
<keyword evidence="7" id="KW-1185">Reference proteome</keyword>
<keyword evidence="3 5" id="KW-0548">Nucleotidyltransferase</keyword>
<dbReference type="HAMAP" id="MF_00057">
    <property type="entry name" value="KdsB"/>
    <property type="match status" value="1"/>
</dbReference>
<reference evidence="6 7" key="1">
    <citation type="submission" date="2017-09" db="EMBL/GenBank/DDBJ databases">
        <title>Genomic, metabolic, and phenotypic characteristics of bacterial isolates from the natural microbiome of the model nematode Caenorhabditis elegans.</title>
        <authorList>
            <person name="Zimmermann J."/>
            <person name="Obeng N."/>
            <person name="Yang W."/>
            <person name="Obeng O."/>
            <person name="Kissoyan K."/>
            <person name="Pees B."/>
            <person name="Dirksen P."/>
            <person name="Hoppner M."/>
            <person name="Franke A."/>
            <person name="Rosenstiel P."/>
            <person name="Leippe M."/>
            <person name="Dierking K."/>
            <person name="Kaleta C."/>
            <person name="Schulenburg H."/>
        </authorList>
    </citation>
    <scope>NUCLEOTIDE SEQUENCE [LARGE SCALE GENOMIC DNA]</scope>
    <source>
        <strain evidence="6 7">MYb73</strain>
    </source>
</reference>
<dbReference type="GO" id="GO:0009103">
    <property type="term" value="P:lipopolysaccharide biosynthetic process"/>
    <property type="evidence" value="ECO:0007669"/>
    <property type="project" value="UniProtKB-UniRule"/>
</dbReference>
<dbReference type="Proteomes" id="UP000239477">
    <property type="component" value="Chromosome"/>
</dbReference>
<dbReference type="EMBL" id="CP023270">
    <property type="protein sequence ID" value="AVJ28730.1"/>
    <property type="molecule type" value="Genomic_DNA"/>
</dbReference>
<dbReference type="PANTHER" id="PTHR42866:SF2">
    <property type="entry name" value="3-DEOXY-MANNO-OCTULOSONATE CYTIDYLYLTRANSFERASE, MITOCHONDRIAL"/>
    <property type="match status" value="1"/>
</dbReference>
<comment type="pathway">
    <text evidence="5">Nucleotide-sugar biosynthesis; CMP-3-deoxy-D-manno-octulosonate biosynthesis; CMP-3-deoxy-D-manno-octulosonate from 3-deoxy-D-manno-octulosonate and CTP: step 1/1.</text>
</comment>
<evidence type="ECO:0000256" key="2">
    <source>
        <dbReference type="ARBA" id="ARBA00022679"/>
    </source>
</evidence>
<dbReference type="PANTHER" id="PTHR42866">
    <property type="entry name" value="3-DEOXY-MANNO-OCTULOSONATE CYTIDYLYLTRANSFERASE"/>
    <property type="match status" value="1"/>
</dbReference>
<dbReference type="InterPro" id="IPR003329">
    <property type="entry name" value="Cytidylyl_trans"/>
</dbReference>
<comment type="catalytic activity">
    <reaction evidence="5">
        <text>3-deoxy-alpha-D-manno-oct-2-ulosonate + CTP = CMP-3-deoxy-beta-D-manno-octulosonate + diphosphate</text>
        <dbReference type="Rhea" id="RHEA:23448"/>
        <dbReference type="ChEBI" id="CHEBI:33019"/>
        <dbReference type="ChEBI" id="CHEBI:37563"/>
        <dbReference type="ChEBI" id="CHEBI:85986"/>
        <dbReference type="ChEBI" id="CHEBI:85987"/>
        <dbReference type="EC" id="2.7.7.38"/>
    </reaction>
</comment>
<organism evidence="6 7">
    <name type="scientific">Achromobacter spanius</name>
    <dbReference type="NCBI Taxonomy" id="217203"/>
    <lineage>
        <taxon>Bacteria</taxon>
        <taxon>Pseudomonadati</taxon>
        <taxon>Pseudomonadota</taxon>
        <taxon>Betaproteobacteria</taxon>
        <taxon>Burkholderiales</taxon>
        <taxon>Alcaligenaceae</taxon>
        <taxon>Achromobacter</taxon>
    </lineage>
</organism>
<proteinExistence type="inferred from homology"/>
<protein>
    <recommendedName>
        <fullName evidence="5">3-deoxy-manno-octulosonate cytidylyltransferase</fullName>
        <ecNumber evidence="5">2.7.7.38</ecNumber>
    </recommendedName>
    <alternativeName>
        <fullName evidence="5">CMP-2-keto-3-deoxyoctulosonic acid synthase</fullName>
        <shortName evidence="5">CKS</shortName>
        <shortName evidence="5">CMP-KDO synthase</shortName>
    </alternativeName>
</protein>
<dbReference type="NCBIfam" id="TIGR00466">
    <property type="entry name" value="kdsB"/>
    <property type="match status" value="1"/>
</dbReference>
<dbReference type="NCBIfam" id="NF003952">
    <property type="entry name" value="PRK05450.1-5"/>
    <property type="match status" value="1"/>
</dbReference>
<dbReference type="NCBIfam" id="NF003950">
    <property type="entry name" value="PRK05450.1-3"/>
    <property type="match status" value="1"/>
</dbReference>
<dbReference type="InterPro" id="IPR029044">
    <property type="entry name" value="Nucleotide-diphossugar_trans"/>
</dbReference>
<accession>A0A2S0I9L3</accession>
<evidence type="ECO:0000256" key="3">
    <source>
        <dbReference type="ARBA" id="ARBA00022695"/>
    </source>
</evidence>
<gene>
    <name evidence="5" type="primary">kdsB</name>
    <name evidence="6" type="ORF">CLM73_17325</name>
</gene>
<evidence type="ECO:0000256" key="4">
    <source>
        <dbReference type="ARBA" id="ARBA00022985"/>
    </source>
</evidence>
<dbReference type="Gene3D" id="3.90.550.10">
    <property type="entry name" value="Spore Coat Polysaccharide Biosynthesis Protein SpsA, Chain A"/>
    <property type="match status" value="1"/>
</dbReference>
<dbReference type="InterPro" id="IPR004528">
    <property type="entry name" value="KdsB"/>
</dbReference>
<name>A0A2S0I9L3_9BURK</name>
<keyword evidence="2 5" id="KW-0808">Transferase</keyword>
<comment type="subcellular location">
    <subcellularLocation>
        <location evidence="5">Cytoplasm</location>
    </subcellularLocation>
    <subcellularLocation>
        <location evidence="1">Membrane</location>
    </subcellularLocation>
</comment>
<keyword evidence="5" id="KW-0963">Cytoplasm</keyword>
<evidence type="ECO:0000313" key="6">
    <source>
        <dbReference type="EMBL" id="AVJ28730.1"/>
    </source>
</evidence>
<dbReference type="GO" id="GO:0016020">
    <property type="term" value="C:membrane"/>
    <property type="evidence" value="ECO:0007669"/>
    <property type="project" value="UniProtKB-SubCell"/>
</dbReference>
<evidence type="ECO:0000256" key="5">
    <source>
        <dbReference type="HAMAP-Rule" id="MF_00057"/>
    </source>
</evidence>
<dbReference type="EC" id="2.7.7.38" evidence="5"/>
<dbReference type="GO" id="GO:0033468">
    <property type="term" value="P:CMP-keto-3-deoxy-D-manno-octulosonic acid biosynthetic process"/>
    <property type="evidence" value="ECO:0007669"/>
    <property type="project" value="UniProtKB-UniRule"/>
</dbReference>
<dbReference type="RefSeq" id="WP_105239495.1">
    <property type="nucleotide sequence ID" value="NZ_CP023270.1"/>
</dbReference>
<dbReference type="CDD" id="cd02517">
    <property type="entry name" value="CMP-KDO-Synthetase"/>
    <property type="match status" value="1"/>
</dbReference>
<dbReference type="GO" id="GO:0008690">
    <property type="term" value="F:3-deoxy-manno-octulosonate cytidylyltransferase activity"/>
    <property type="evidence" value="ECO:0007669"/>
    <property type="project" value="UniProtKB-UniRule"/>
</dbReference>
<dbReference type="UniPathway" id="UPA00358">
    <property type="reaction ID" value="UER00476"/>
</dbReference>
<evidence type="ECO:0000256" key="1">
    <source>
        <dbReference type="ARBA" id="ARBA00004370"/>
    </source>
</evidence>